<organism evidence="1 2">
    <name type="scientific">Mycena pura</name>
    <dbReference type="NCBI Taxonomy" id="153505"/>
    <lineage>
        <taxon>Eukaryota</taxon>
        <taxon>Fungi</taxon>
        <taxon>Dikarya</taxon>
        <taxon>Basidiomycota</taxon>
        <taxon>Agaricomycotina</taxon>
        <taxon>Agaricomycetes</taxon>
        <taxon>Agaricomycetidae</taxon>
        <taxon>Agaricales</taxon>
        <taxon>Marasmiineae</taxon>
        <taxon>Mycenaceae</taxon>
        <taxon>Mycena</taxon>
    </lineage>
</organism>
<gene>
    <name evidence="1" type="ORF">GGX14DRAFT_399681</name>
</gene>
<evidence type="ECO:0008006" key="3">
    <source>
        <dbReference type="Google" id="ProtNLM"/>
    </source>
</evidence>
<evidence type="ECO:0000313" key="2">
    <source>
        <dbReference type="Proteomes" id="UP001219525"/>
    </source>
</evidence>
<accession>A0AAD6Y598</accession>
<dbReference type="EMBL" id="JARJCW010000056">
    <property type="protein sequence ID" value="KAJ7202110.1"/>
    <property type="molecule type" value="Genomic_DNA"/>
</dbReference>
<comment type="caution">
    <text evidence="1">The sequence shown here is derived from an EMBL/GenBank/DDBJ whole genome shotgun (WGS) entry which is preliminary data.</text>
</comment>
<protein>
    <recommendedName>
        <fullName evidence="3">BTB domain-containing protein</fullName>
    </recommendedName>
</protein>
<keyword evidence="2" id="KW-1185">Reference proteome</keyword>
<evidence type="ECO:0000313" key="1">
    <source>
        <dbReference type="EMBL" id="KAJ7202110.1"/>
    </source>
</evidence>
<dbReference type="Proteomes" id="UP001219525">
    <property type="component" value="Unassembled WGS sequence"/>
</dbReference>
<proteinExistence type="predicted"/>
<reference evidence="1" key="1">
    <citation type="submission" date="2023-03" db="EMBL/GenBank/DDBJ databases">
        <title>Massive genome expansion in bonnet fungi (Mycena s.s.) driven by repeated elements and novel gene families across ecological guilds.</title>
        <authorList>
            <consortium name="Lawrence Berkeley National Laboratory"/>
            <person name="Harder C.B."/>
            <person name="Miyauchi S."/>
            <person name="Viragh M."/>
            <person name="Kuo A."/>
            <person name="Thoen E."/>
            <person name="Andreopoulos B."/>
            <person name="Lu D."/>
            <person name="Skrede I."/>
            <person name="Drula E."/>
            <person name="Henrissat B."/>
            <person name="Morin E."/>
            <person name="Kohler A."/>
            <person name="Barry K."/>
            <person name="LaButti K."/>
            <person name="Morin E."/>
            <person name="Salamov A."/>
            <person name="Lipzen A."/>
            <person name="Mereny Z."/>
            <person name="Hegedus B."/>
            <person name="Baldrian P."/>
            <person name="Stursova M."/>
            <person name="Weitz H."/>
            <person name="Taylor A."/>
            <person name="Grigoriev I.V."/>
            <person name="Nagy L.G."/>
            <person name="Martin F."/>
            <person name="Kauserud H."/>
        </authorList>
    </citation>
    <scope>NUCLEOTIDE SEQUENCE</scope>
    <source>
        <strain evidence="1">9144</strain>
    </source>
</reference>
<name>A0AAD6Y598_9AGAR</name>
<dbReference type="AlphaFoldDB" id="A0AAD6Y598"/>
<sequence>MAEPMHTEGVPTQPQTVVPDENLLNHGQWQRHDKFWYEDGSMVLRVQNLLYKIYIGIFTQLSPVLSEILSIPAQLAVGQLQEGTEAWPLFLAGFTIQEFDDFMAYLSPPGWKVTDASEQERMFTGLLKIADRWQISDARAYAITQLHLMPLLPSHRLELARMFTILEWVEPAVRTIFDGKLADLTSDDLDRIGYWVFVLLVKGKECMATELQRTASVAPKIDDHDWSCKKPDACAETFKRLWWEKVGRRLLHPVVPMKTFAIRWEVRTWKHADLNVACCDHMVQKMELKEIEFPDEKIIDGVVQAISNYYLAL</sequence>